<dbReference type="SUPFAM" id="SSF48150">
    <property type="entry name" value="DNA-glycosylase"/>
    <property type="match status" value="1"/>
</dbReference>
<dbReference type="PANTHER" id="PTHR15074:SF0">
    <property type="entry name" value="METHYL-CPG-BINDING DOMAIN PROTEIN 4-LIKE PROTEIN"/>
    <property type="match status" value="1"/>
</dbReference>
<protein>
    <submittedName>
        <fullName evidence="4">Methylated-DNA-binding protein3</fullName>
    </submittedName>
</protein>
<feature type="region of interest" description="Disordered" evidence="3">
    <location>
        <begin position="1"/>
        <end position="21"/>
    </location>
</feature>
<sequence>MSSSPAAPSMLAKPEQAPADELLQGFDIRDEEARDFLSSLVSSRKAPQAELDELQHLSLMRGVEEWDMLFACAESLRERSGASRKGSSSTRLETSLVPFLGDVLAGRGVRLLGTDSALCQPGKGKRKVERDEMAKEEGKARKATGKGVSHFWGGPEPEGGSEEKVKSIRQTAGHSRVLSRETAACSPSTRNRGTSHVKDEAVPDPSLAQNQSPSVPSGHSLPNTTACSDNYRKGDTERPVKAKGTSRSPFFSTLTPPGDKLSPNPTPSPTNPPSNKRKPRPPRGTVSSLPIPPLSAARFGLIQEELAADPFRLLIAVTFLIRTAGRAAIPVFRELMARFPSPAALAAPAAAPEIVARIRPLGLSAVRCAAIQRYARLWLARLPTRLVRYAVKNYPLPGDGRGVRAGEVFGPEDDDRPDRNGDADGEGEREGDAVADARQRGVGCAWEIGHLTQGPYALDSWRIFCRDVLLGRSAHWTGEGSEPGFQPEWMRVLPMDKELRACLRWMWMREGWEWDPLTGEREPLRDEMRMAVEMGRVGYDDRGNLVILDQVAGDVG</sequence>
<comment type="caution">
    <text evidence="4">The sequence shown here is derived from an EMBL/GenBank/DDBJ whole genome shotgun (WGS) entry which is preliminary data.</text>
</comment>
<dbReference type="GeneID" id="98172103"/>
<gene>
    <name evidence="4" type="ORF">MFIFM68171_01358</name>
</gene>
<feature type="compositionally biased region" description="Polar residues" evidence="3">
    <location>
        <begin position="207"/>
        <end position="228"/>
    </location>
</feature>
<dbReference type="EMBL" id="BAAFSV010000001">
    <property type="protein sequence ID" value="GAB1311148.1"/>
    <property type="molecule type" value="Genomic_DNA"/>
</dbReference>
<proteinExistence type="predicted"/>
<evidence type="ECO:0000256" key="3">
    <source>
        <dbReference type="SAM" id="MobiDB-lite"/>
    </source>
</evidence>
<organism evidence="4 5">
    <name type="scientific">Madurella fahalii</name>
    <dbReference type="NCBI Taxonomy" id="1157608"/>
    <lineage>
        <taxon>Eukaryota</taxon>
        <taxon>Fungi</taxon>
        <taxon>Dikarya</taxon>
        <taxon>Ascomycota</taxon>
        <taxon>Pezizomycotina</taxon>
        <taxon>Sordariomycetes</taxon>
        <taxon>Sordariomycetidae</taxon>
        <taxon>Sordariales</taxon>
        <taxon>Sordariales incertae sedis</taxon>
        <taxon>Madurella</taxon>
    </lineage>
</organism>
<feature type="compositionally biased region" description="Polar residues" evidence="3">
    <location>
        <begin position="245"/>
        <end position="255"/>
    </location>
</feature>
<evidence type="ECO:0000313" key="5">
    <source>
        <dbReference type="Proteomes" id="UP001628179"/>
    </source>
</evidence>
<feature type="compositionally biased region" description="Basic and acidic residues" evidence="3">
    <location>
        <begin position="230"/>
        <end position="240"/>
    </location>
</feature>
<evidence type="ECO:0000256" key="2">
    <source>
        <dbReference type="ARBA" id="ARBA00023242"/>
    </source>
</evidence>
<dbReference type="PANTHER" id="PTHR15074">
    <property type="entry name" value="METHYL-CPG-BINDING PROTEIN"/>
    <property type="match status" value="1"/>
</dbReference>
<evidence type="ECO:0000313" key="4">
    <source>
        <dbReference type="EMBL" id="GAB1311148.1"/>
    </source>
</evidence>
<name>A0ABQ0G091_9PEZI</name>
<dbReference type="Gene3D" id="1.10.340.30">
    <property type="entry name" value="Hypothetical protein, domain 2"/>
    <property type="match status" value="1"/>
</dbReference>
<reference evidence="4 5" key="1">
    <citation type="submission" date="2024-09" db="EMBL/GenBank/DDBJ databases">
        <title>Itraconazole resistance in Madurella fahalii resulting from another homologue of gene encoding cytochrome P450 14-alpha sterol demethylase (CYP51).</title>
        <authorList>
            <person name="Yoshioka I."/>
            <person name="Fahal A.H."/>
            <person name="Kaneko S."/>
            <person name="Yaguchi T."/>
        </authorList>
    </citation>
    <scope>NUCLEOTIDE SEQUENCE [LARGE SCALE GENOMIC DNA]</scope>
    <source>
        <strain evidence="4 5">IFM 68171</strain>
    </source>
</reference>
<feature type="region of interest" description="Disordered" evidence="3">
    <location>
        <begin position="118"/>
        <end position="290"/>
    </location>
</feature>
<feature type="compositionally biased region" description="Basic and acidic residues" evidence="3">
    <location>
        <begin position="128"/>
        <end position="140"/>
    </location>
</feature>
<feature type="compositionally biased region" description="Low complexity" evidence="3">
    <location>
        <begin position="1"/>
        <end position="10"/>
    </location>
</feature>
<evidence type="ECO:0000256" key="1">
    <source>
        <dbReference type="ARBA" id="ARBA00004123"/>
    </source>
</evidence>
<comment type="subcellular location">
    <subcellularLocation>
        <location evidence="1">Nucleus</location>
    </subcellularLocation>
</comment>
<feature type="compositionally biased region" description="Polar residues" evidence="3">
    <location>
        <begin position="185"/>
        <end position="194"/>
    </location>
</feature>
<dbReference type="InterPro" id="IPR045138">
    <property type="entry name" value="MeCP2/MBD4"/>
</dbReference>
<accession>A0ABQ0G091</accession>
<feature type="compositionally biased region" description="Basic and acidic residues" evidence="3">
    <location>
        <begin position="416"/>
        <end position="434"/>
    </location>
</feature>
<dbReference type="InterPro" id="IPR011257">
    <property type="entry name" value="DNA_glycosylase"/>
</dbReference>
<dbReference type="Proteomes" id="UP001628179">
    <property type="component" value="Unassembled WGS sequence"/>
</dbReference>
<keyword evidence="5" id="KW-1185">Reference proteome</keyword>
<dbReference type="RefSeq" id="XP_070912881.1">
    <property type="nucleotide sequence ID" value="XM_071056780.1"/>
</dbReference>
<keyword evidence="2" id="KW-0539">Nucleus</keyword>
<feature type="region of interest" description="Disordered" evidence="3">
    <location>
        <begin position="402"/>
        <end position="434"/>
    </location>
</feature>